<evidence type="ECO:0000256" key="5">
    <source>
        <dbReference type="PIRSR" id="PIRSR602403-1"/>
    </source>
</evidence>
<dbReference type="Proteomes" id="UP000799424">
    <property type="component" value="Unassembled WGS sequence"/>
</dbReference>
<comment type="similarity">
    <text evidence="2 6">Belongs to the cytochrome P450 family.</text>
</comment>
<dbReference type="PRINTS" id="PR00465">
    <property type="entry name" value="EP450IV"/>
</dbReference>
<reference evidence="7" key="1">
    <citation type="journal article" date="2020" name="Stud. Mycol.">
        <title>101 Dothideomycetes genomes: a test case for predicting lifestyles and emergence of pathogens.</title>
        <authorList>
            <person name="Haridas S."/>
            <person name="Albert R."/>
            <person name="Binder M."/>
            <person name="Bloem J."/>
            <person name="Labutti K."/>
            <person name="Salamov A."/>
            <person name="Andreopoulos B."/>
            <person name="Baker S."/>
            <person name="Barry K."/>
            <person name="Bills G."/>
            <person name="Bluhm B."/>
            <person name="Cannon C."/>
            <person name="Castanera R."/>
            <person name="Culley D."/>
            <person name="Daum C."/>
            <person name="Ezra D."/>
            <person name="Gonzalez J."/>
            <person name="Henrissat B."/>
            <person name="Kuo A."/>
            <person name="Liang C."/>
            <person name="Lipzen A."/>
            <person name="Lutzoni F."/>
            <person name="Magnuson J."/>
            <person name="Mondo S."/>
            <person name="Nolan M."/>
            <person name="Ohm R."/>
            <person name="Pangilinan J."/>
            <person name="Park H.-J."/>
            <person name="Ramirez L."/>
            <person name="Alfaro M."/>
            <person name="Sun H."/>
            <person name="Tritt A."/>
            <person name="Yoshinaga Y."/>
            <person name="Zwiers L.-H."/>
            <person name="Turgeon B."/>
            <person name="Goodwin S."/>
            <person name="Spatafora J."/>
            <person name="Crous P."/>
            <person name="Grigoriev I."/>
        </authorList>
    </citation>
    <scope>NUCLEOTIDE SEQUENCE</scope>
    <source>
        <strain evidence="7">CBS 113818</strain>
    </source>
</reference>
<dbReference type="InterPro" id="IPR002403">
    <property type="entry name" value="Cyt_P450_E_grp-IV"/>
</dbReference>
<gene>
    <name evidence="7" type="ORF">CC86DRAFT_357289</name>
</gene>
<dbReference type="AlphaFoldDB" id="A0A6A6ZMX9"/>
<evidence type="ECO:0000256" key="2">
    <source>
        <dbReference type="ARBA" id="ARBA00010617"/>
    </source>
</evidence>
<evidence type="ECO:0000256" key="1">
    <source>
        <dbReference type="ARBA" id="ARBA00001971"/>
    </source>
</evidence>
<dbReference type="GO" id="GO:0005506">
    <property type="term" value="F:iron ion binding"/>
    <property type="evidence" value="ECO:0007669"/>
    <property type="project" value="InterPro"/>
</dbReference>
<dbReference type="OrthoDB" id="3934656at2759"/>
<dbReference type="GO" id="GO:0004497">
    <property type="term" value="F:monooxygenase activity"/>
    <property type="evidence" value="ECO:0007669"/>
    <property type="project" value="UniProtKB-KW"/>
</dbReference>
<evidence type="ECO:0000256" key="6">
    <source>
        <dbReference type="RuleBase" id="RU000461"/>
    </source>
</evidence>
<organism evidence="7 8">
    <name type="scientific">Ophiobolus disseminans</name>
    <dbReference type="NCBI Taxonomy" id="1469910"/>
    <lineage>
        <taxon>Eukaryota</taxon>
        <taxon>Fungi</taxon>
        <taxon>Dikarya</taxon>
        <taxon>Ascomycota</taxon>
        <taxon>Pezizomycotina</taxon>
        <taxon>Dothideomycetes</taxon>
        <taxon>Pleosporomycetidae</taxon>
        <taxon>Pleosporales</taxon>
        <taxon>Pleosporineae</taxon>
        <taxon>Phaeosphaeriaceae</taxon>
        <taxon>Ophiobolus</taxon>
    </lineage>
</organism>
<evidence type="ECO:0000256" key="3">
    <source>
        <dbReference type="ARBA" id="ARBA00022723"/>
    </source>
</evidence>
<dbReference type="CDD" id="cd11060">
    <property type="entry name" value="CYP57A1-like"/>
    <property type="match status" value="1"/>
</dbReference>
<dbReference type="InterPro" id="IPR036396">
    <property type="entry name" value="Cyt_P450_sf"/>
</dbReference>
<dbReference type="InterPro" id="IPR050121">
    <property type="entry name" value="Cytochrome_P450_monoxygenase"/>
</dbReference>
<comment type="cofactor">
    <cofactor evidence="1 5">
        <name>heme</name>
        <dbReference type="ChEBI" id="CHEBI:30413"/>
    </cofactor>
</comment>
<evidence type="ECO:0000256" key="4">
    <source>
        <dbReference type="ARBA" id="ARBA00023004"/>
    </source>
</evidence>
<dbReference type="SUPFAM" id="SSF48264">
    <property type="entry name" value="Cytochrome P450"/>
    <property type="match status" value="1"/>
</dbReference>
<dbReference type="PRINTS" id="PR00385">
    <property type="entry name" value="P450"/>
</dbReference>
<dbReference type="InterPro" id="IPR017972">
    <property type="entry name" value="Cyt_P450_CS"/>
</dbReference>
<dbReference type="Pfam" id="PF00067">
    <property type="entry name" value="p450"/>
    <property type="match status" value="1"/>
</dbReference>
<keyword evidence="3 5" id="KW-0479">Metal-binding</keyword>
<keyword evidence="6" id="KW-0560">Oxidoreductase</keyword>
<dbReference type="GO" id="GO:0016705">
    <property type="term" value="F:oxidoreductase activity, acting on paired donors, with incorporation or reduction of molecular oxygen"/>
    <property type="evidence" value="ECO:0007669"/>
    <property type="project" value="InterPro"/>
</dbReference>
<dbReference type="GO" id="GO:0020037">
    <property type="term" value="F:heme binding"/>
    <property type="evidence" value="ECO:0007669"/>
    <property type="project" value="InterPro"/>
</dbReference>
<dbReference type="PANTHER" id="PTHR24305:SF166">
    <property type="entry name" value="CYTOCHROME P450 12A4, MITOCHONDRIAL-RELATED"/>
    <property type="match status" value="1"/>
</dbReference>
<dbReference type="PROSITE" id="PS00086">
    <property type="entry name" value="CYTOCHROME_P450"/>
    <property type="match status" value="1"/>
</dbReference>
<keyword evidence="4 5" id="KW-0408">Iron</keyword>
<evidence type="ECO:0000313" key="7">
    <source>
        <dbReference type="EMBL" id="KAF2822442.1"/>
    </source>
</evidence>
<keyword evidence="8" id="KW-1185">Reference proteome</keyword>
<keyword evidence="6" id="KW-0503">Monooxygenase</keyword>
<proteinExistence type="inferred from homology"/>
<name>A0A6A6ZMX9_9PLEO</name>
<dbReference type="EMBL" id="MU006234">
    <property type="protein sequence ID" value="KAF2822442.1"/>
    <property type="molecule type" value="Genomic_DNA"/>
</dbReference>
<dbReference type="InterPro" id="IPR001128">
    <property type="entry name" value="Cyt_P450"/>
</dbReference>
<protein>
    <submittedName>
        <fullName evidence="7">Cytochrome P450</fullName>
    </submittedName>
</protein>
<dbReference type="Gene3D" id="1.10.630.10">
    <property type="entry name" value="Cytochrome P450"/>
    <property type="match status" value="1"/>
</dbReference>
<accession>A0A6A6ZMX9</accession>
<feature type="binding site" description="axial binding residue" evidence="5">
    <location>
        <position position="455"/>
    </location>
    <ligand>
        <name>heme</name>
        <dbReference type="ChEBI" id="CHEBI:30413"/>
    </ligand>
    <ligandPart>
        <name>Fe</name>
        <dbReference type="ChEBI" id="CHEBI:18248"/>
    </ligandPart>
</feature>
<dbReference type="PANTHER" id="PTHR24305">
    <property type="entry name" value="CYTOCHROME P450"/>
    <property type="match status" value="1"/>
</dbReference>
<sequence length="508" mass="57404">MALTGLLTKAIGLGLVFLVSRYILAYLQSPLKNIPGPLLAKFSNIWRFANHYGQNHIETQRKLHEQHGDVVRLGPNTVSVADASLIKTIYNTRGTFLKSDYYSVNDALQDGHIIQNIFSTRSNEFHSRGVKPVQKLYSLQNALQIESIMNDDLRTLCSQLESRFINGGNKGKTCDIADWISYFAWDFLGDMTWSKRIGFMEQGKDVGDMLGTAERVMRYFSVIGQIPALDKLLGKNPKWPRSLYKFDDFSVAAGFSVERFMERMQNPSLGEGKKDFLNGFLEAKKEFPELVTDNEVIGYMIINVLGGADTLAIVIKGIFYHLLKSPAAKARMVSELRAAHLAFPAPYTAIEHLSYLDACIKEGLRMHPVVGHIFERIVPASGLTLPSGDVLPPGTIVGVNPWVIHYQERIFGKEPHVFRPERWLQGEEEGKLEYEARIKKMKDADMAFGGGNRICLGRPLALVEVYKVVATVFGRYDPEDPSKEWDLHKQWFVWPHDIKVKLRVPDNA</sequence>
<keyword evidence="5 6" id="KW-0349">Heme</keyword>
<evidence type="ECO:0000313" key="8">
    <source>
        <dbReference type="Proteomes" id="UP000799424"/>
    </source>
</evidence>